<evidence type="ECO:0000313" key="3">
    <source>
        <dbReference type="Proteomes" id="UP001595896"/>
    </source>
</evidence>
<sequence length="61" mass="6744">MLWMIVSMLAFAATVINLYLYVTGKDYTLAMAFGLALTALTLASVQSMIGSWVQHEDWTAL</sequence>
<dbReference type="EMBL" id="JBHSGK010000013">
    <property type="protein sequence ID" value="MFC4737187.1"/>
    <property type="molecule type" value="Genomic_DNA"/>
</dbReference>
<name>A0ABV9NUX0_9BACI</name>
<protein>
    <submittedName>
        <fullName evidence="2">Uncharacterized protein</fullName>
    </submittedName>
</protein>
<dbReference type="RefSeq" id="WP_377909791.1">
    <property type="nucleotide sequence ID" value="NZ_JBHSGK010000013.1"/>
</dbReference>
<keyword evidence="1" id="KW-0812">Transmembrane</keyword>
<reference evidence="3" key="1">
    <citation type="journal article" date="2019" name="Int. J. Syst. Evol. Microbiol.">
        <title>The Global Catalogue of Microorganisms (GCM) 10K type strain sequencing project: providing services to taxonomists for standard genome sequencing and annotation.</title>
        <authorList>
            <consortium name="The Broad Institute Genomics Platform"/>
            <consortium name="The Broad Institute Genome Sequencing Center for Infectious Disease"/>
            <person name="Wu L."/>
            <person name="Ma J."/>
        </authorList>
    </citation>
    <scope>NUCLEOTIDE SEQUENCE [LARGE SCALE GENOMIC DNA]</scope>
    <source>
        <strain evidence="3">JCM 12165</strain>
    </source>
</reference>
<feature type="transmembrane region" description="Helical" evidence="1">
    <location>
        <begin position="29"/>
        <end position="53"/>
    </location>
</feature>
<accession>A0ABV9NUX0</accession>
<organism evidence="2 3">
    <name type="scientific">Bacillus daqingensis</name>
    <dbReference type="NCBI Taxonomy" id="872396"/>
    <lineage>
        <taxon>Bacteria</taxon>
        <taxon>Bacillati</taxon>
        <taxon>Bacillota</taxon>
        <taxon>Bacilli</taxon>
        <taxon>Bacillales</taxon>
        <taxon>Bacillaceae</taxon>
        <taxon>Bacillus</taxon>
    </lineage>
</organism>
<proteinExistence type="predicted"/>
<feature type="transmembrane region" description="Helical" evidence="1">
    <location>
        <begin position="6"/>
        <end position="22"/>
    </location>
</feature>
<evidence type="ECO:0000313" key="2">
    <source>
        <dbReference type="EMBL" id="MFC4737187.1"/>
    </source>
</evidence>
<keyword evidence="1" id="KW-0472">Membrane</keyword>
<gene>
    <name evidence="2" type="ORF">ACFO4L_11360</name>
</gene>
<evidence type="ECO:0000256" key="1">
    <source>
        <dbReference type="SAM" id="Phobius"/>
    </source>
</evidence>
<dbReference type="Proteomes" id="UP001595896">
    <property type="component" value="Unassembled WGS sequence"/>
</dbReference>
<keyword evidence="1" id="KW-1133">Transmembrane helix</keyword>
<keyword evidence="3" id="KW-1185">Reference proteome</keyword>
<comment type="caution">
    <text evidence="2">The sequence shown here is derived from an EMBL/GenBank/DDBJ whole genome shotgun (WGS) entry which is preliminary data.</text>
</comment>